<dbReference type="EMBL" id="JBEOZY010000010">
    <property type="protein sequence ID" value="MER6165599.1"/>
    <property type="molecule type" value="Genomic_DNA"/>
</dbReference>
<accession>A0ABV1SW67</accession>
<dbReference type="InterPro" id="IPR016032">
    <property type="entry name" value="Sig_transdc_resp-reg_C-effctor"/>
</dbReference>
<organism evidence="4 5">
    <name type="scientific">Streptomyces violaceorubidus</name>
    <dbReference type="NCBI Taxonomy" id="284042"/>
    <lineage>
        <taxon>Bacteria</taxon>
        <taxon>Bacillati</taxon>
        <taxon>Actinomycetota</taxon>
        <taxon>Actinomycetes</taxon>
        <taxon>Kitasatosporales</taxon>
        <taxon>Streptomycetaceae</taxon>
        <taxon>Streptomyces</taxon>
    </lineage>
</organism>
<keyword evidence="2" id="KW-0067">ATP-binding</keyword>
<dbReference type="InterPro" id="IPR000792">
    <property type="entry name" value="Tscrpt_reg_LuxR_C"/>
</dbReference>
<dbReference type="PRINTS" id="PR00038">
    <property type="entry name" value="HTHLUXR"/>
</dbReference>
<keyword evidence="1" id="KW-0547">Nucleotide-binding</keyword>
<dbReference type="SUPFAM" id="SSF46894">
    <property type="entry name" value="C-terminal effector domain of the bipartite response regulators"/>
    <property type="match status" value="1"/>
</dbReference>
<dbReference type="PANTHER" id="PTHR16305">
    <property type="entry name" value="TESTICULAR SOLUBLE ADENYLYL CYCLASE"/>
    <property type="match status" value="1"/>
</dbReference>
<reference evidence="4 5" key="1">
    <citation type="submission" date="2024-06" db="EMBL/GenBank/DDBJ databases">
        <title>The Natural Products Discovery Center: Release of the First 8490 Sequenced Strains for Exploring Actinobacteria Biosynthetic Diversity.</title>
        <authorList>
            <person name="Kalkreuter E."/>
            <person name="Kautsar S.A."/>
            <person name="Yang D."/>
            <person name="Bader C.D."/>
            <person name="Teijaro C.N."/>
            <person name="Fluegel L."/>
            <person name="Davis C.M."/>
            <person name="Simpson J.R."/>
            <person name="Lauterbach L."/>
            <person name="Steele A.D."/>
            <person name="Gui C."/>
            <person name="Meng S."/>
            <person name="Li G."/>
            <person name="Viehrig K."/>
            <person name="Ye F."/>
            <person name="Su P."/>
            <person name="Kiefer A.F."/>
            <person name="Nichols A."/>
            <person name="Cepeda A.J."/>
            <person name="Yan W."/>
            <person name="Fan B."/>
            <person name="Jiang Y."/>
            <person name="Adhikari A."/>
            <person name="Zheng C.-J."/>
            <person name="Schuster L."/>
            <person name="Cowan T.M."/>
            <person name="Smanski M.J."/>
            <person name="Chevrette M.G."/>
            <person name="De Carvalho L.P.S."/>
            <person name="Shen B."/>
        </authorList>
    </citation>
    <scope>NUCLEOTIDE SEQUENCE [LARGE SCALE GENOMIC DNA]</scope>
    <source>
        <strain evidence="4 5">NPDC001615</strain>
    </source>
</reference>
<proteinExistence type="predicted"/>
<dbReference type="SUPFAM" id="SSF52540">
    <property type="entry name" value="P-loop containing nucleoside triphosphate hydrolases"/>
    <property type="match status" value="1"/>
</dbReference>
<evidence type="ECO:0000256" key="2">
    <source>
        <dbReference type="ARBA" id="ARBA00022840"/>
    </source>
</evidence>
<feature type="domain" description="HTH luxR-type" evidence="3">
    <location>
        <begin position="852"/>
        <end position="917"/>
    </location>
</feature>
<dbReference type="Gene3D" id="3.40.50.300">
    <property type="entry name" value="P-loop containing nucleotide triphosphate hydrolases"/>
    <property type="match status" value="1"/>
</dbReference>
<keyword evidence="5" id="KW-1185">Reference proteome</keyword>
<dbReference type="RefSeq" id="WP_352147378.1">
    <property type="nucleotide sequence ID" value="NZ_JBEOZY010000010.1"/>
</dbReference>
<gene>
    <name evidence="4" type="ORF">ABT188_13650</name>
</gene>
<sequence>MNHPRHARPPSRLIGRSQDLAALRSRLTGTADAALLLSGEAGAGKTALLDALAAELGQDGVRVLRASGAQFETDIGYSGLNQLLMPLLDSLDRLDEGHRDALRVAVGVGGGPPPSRLLISTAVLLLLRSMAEDHPLCLVVDDLPWLDRATLSVLGFVVRRLAGSRVGFLAAARTGTDSFFETGLLTEYRVQPLDDTSSAALVARAHPAMAPTVRRRIVAEARGNPLALVELPAALDRDQREARRAVPAVLPLGERLQALFAARVGALPAPTRELLLLAALDGTGDLATVEAAAGRAVLDDLAPAERDRLVRVSAFPQHLSFAHPLIGAAVVTRATAADRRRAHQALAGVLGDRPERRAHHLGEATAHPDETVALRLEEAARLRLGRGDAFGAVAALTRAAELSPDAADVARRLAEAAYIGADSGDLSAASRLLAGARQADPGGRRSLHAAAASAFLLINGEGDIGTAHRLLVGAIETGDHHYDASDGALVDALFTLTMLCWYGGDPLLWRPLLRALDRLTPAPPDLLWVCVQTFGDPARTGPAALPRLDALLDDIGSDAARTVRIGTCSLYPDRLADSRRASYRLVEQGRAGATPARRHIAALIHLAQDHYDAGLWDEATDLADEGTSLCEEHNHRYFTGKFQYVRALVAAATGDTETAARLAEDIVRWAAPRGAHGLRALADHVRGLAALGRGDAETAWHHARALTPPGTLAPYLPQAMAGTLDLVEAAVRTGRHAEAAAHARAVRESAMADLSPRLRLLALACEALTTPGDAALPLFDRALAAVEPGRWPFDTARVHLLYGERLRRRRAAKEARDHLLTALDTFEELGARPWADRARTELRAGGAGAGTAASGRTALTPQERQIATLAASGLTNKQIAERLFLSHRTIGTHLYQLYRKLGISSRTALRDALDLENVR</sequence>
<dbReference type="PROSITE" id="PS50043">
    <property type="entry name" value="HTH_LUXR_2"/>
    <property type="match status" value="1"/>
</dbReference>
<dbReference type="InterPro" id="IPR036388">
    <property type="entry name" value="WH-like_DNA-bd_sf"/>
</dbReference>
<evidence type="ECO:0000313" key="5">
    <source>
        <dbReference type="Proteomes" id="UP001496720"/>
    </source>
</evidence>
<dbReference type="SMART" id="SM00421">
    <property type="entry name" value="HTH_LUXR"/>
    <property type="match status" value="1"/>
</dbReference>
<dbReference type="PANTHER" id="PTHR16305:SF35">
    <property type="entry name" value="TRANSCRIPTIONAL ACTIVATOR DOMAIN"/>
    <property type="match status" value="1"/>
</dbReference>
<dbReference type="Pfam" id="PF00196">
    <property type="entry name" value="GerE"/>
    <property type="match status" value="1"/>
</dbReference>
<dbReference type="CDD" id="cd06170">
    <property type="entry name" value="LuxR_C_like"/>
    <property type="match status" value="1"/>
</dbReference>
<evidence type="ECO:0000259" key="3">
    <source>
        <dbReference type="PROSITE" id="PS50043"/>
    </source>
</evidence>
<comment type="caution">
    <text evidence="4">The sequence shown here is derived from an EMBL/GenBank/DDBJ whole genome shotgun (WGS) entry which is preliminary data.</text>
</comment>
<dbReference type="SUPFAM" id="SSF48452">
    <property type="entry name" value="TPR-like"/>
    <property type="match status" value="1"/>
</dbReference>
<dbReference type="Gene3D" id="1.10.10.10">
    <property type="entry name" value="Winged helix-like DNA-binding domain superfamily/Winged helix DNA-binding domain"/>
    <property type="match status" value="1"/>
</dbReference>
<dbReference type="InterPro" id="IPR041664">
    <property type="entry name" value="AAA_16"/>
</dbReference>
<dbReference type="InterPro" id="IPR011990">
    <property type="entry name" value="TPR-like_helical_dom_sf"/>
</dbReference>
<dbReference type="Gene3D" id="1.25.40.10">
    <property type="entry name" value="Tetratricopeptide repeat domain"/>
    <property type="match status" value="1"/>
</dbReference>
<dbReference type="Pfam" id="PF13191">
    <property type="entry name" value="AAA_16"/>
    <property type="match status" value="1"/>
</dbReference>
<protein>
    <submittedName>
        <fullName evidence="4">AAA family ATPase</fullName>
    </submittedName>
</protein>
<name>A0ABV1SW67_9ACTN</name>
<evidence type="ECO:0000256" key="1">
    <source>
        <dbReference type="ARBA" id="ARBA00022741"/>
    </source>
</evidence>
<dbReference type="Proteomes" id="UP001496720">
    <property type="component" value="Unassembled WGS sequence"/>
</dbReference>
<dbReference type="InterPro" id="IPR027417">
    <property type="entry name" value="P-loop_NTPase"/>
</dbReference>
<evidence type="ECO:0000313" key="4">
    <source>
        <dbReference type="EMBL" id="MER6165599.1"/>
    </source>
</evidence>